<gene>
    <name evidence="1" type="ORF">R1sor_023965</name>
</gene>
<sequence length="118" mass="13026">MSLVPRIASFSIDVGSDGRNATAAAPSCLLPPFPVPQGFKCWMRFFVLLLMLLSRRRTRRSYEGDDVDEELPREKYHQAPARYGQSVGNLGTWGRGIGSGTSDFHGRISAGLLLGRKE</sequence>
<reference evidence="1 2" key="1">
    <citation type="submission" date="2024-09" db="EMBL/GenBank/DDBJ databases">
        <title>Chromosome-scale assembly of Riccia sorocarpa.</title>
        <authorList>
            <person name="Paukszto L."/>
        </authorList>
    </citation>
    <scope>NUCLEOTIDE SEQUENCE [LARGE SCALE GENOMIC DNA]</scope>
    <source>
        <strain evidence="1">LP-2024</strain>
        <tissue evidence="1">Aerial parts of the thallus</tissue>
    </source>
</reference>
<evidence type="ECO:0000313" key="1">
    <source>
        <dbReference type="EMBL" id="KAL3681009.1"/>
    </source>
</evidence>
<proteinExistence type="predicted"/>
<dbReference type="Proteomes" id="UP001633002">
    <property type="component" value="Unassembled WGS sequence"/>
</dbReference>
<accession>A0ABD3GT67</accession>
<name>A0ABD3GT67_9MARC</name>
<organism evidence="1 2">
    <name type="scientific">Riccia sorocarpa</name>
    <dbReference type="NCBI Taxonomy" id="122646"/>
    <lineage>
        <taxon>Eukaryota</taxon>
        <taxon>Viridiplantae</taxon>
        <taxon>Streptophyta</taxon>
        <taxon>Embryophyta</taxon>
        <taxon>Marchantiophyta</taxon>
        <taxon>Marchantiopsida</taxon>
        <taxon>Marchantiidae</taxon>
        <taxon>Marchantiales</taxon>
        <taxon>Ricciaceae</taxon>
        <taxon>Riccia</taxon>
    </lineage>
</organism>
<comment type="caution">
    <text evidence="1">The sequence shown here is derived from an EMBL/GenBank/DDBJ whole genome shotgun (WGS) entry which is preliminary data.</text>
</comment>
<keyword evidence="2" id="KW-1185">Reference proteome</keyword>
<evidence type="ECO:0000313" key="2">
    <source>
        <dbReference type="Proteomes" id="UP001633002"/>
    </source>
</evidence>
<dbReference type="EMBL" id="JBJQOH010000007">
    <property type="protein sequence ID" value="KAL3681009.1"/>
    <property type="molecule type" value="Genomic_DNA"/>
</dbReference>
<dbReference type="AlphaFoldDB" id="A0ABD3GT67"/>
<protein>
    <submittedName>
        <fullName evidence="1">Uncharacterized protein</fullName>
    </submittedName>
</protein>